<dbReference type="Pfam" id="PF14837">
    <property type="entry name" value="INTS5_N"/>
    <property type="match status" value="1"/>
</dbReference>
<evidence type="ECO:0000313" key="4">
    <source>
        <dbReference type="Proteomes" id="UP001162164"/>
    </source>
</evidence>
<dbReference type="InterPro" id="IPR040316">
    <property type="entry name" value="INTS5"/>
</dbReference>
<reference evidence="3" key="1">
    <citation type="journal article" date="2023" name="Insect Mol. Biol.">
        <title>Genome sequencing provides insights into the evolution of gene families encoding plant cell wall-degrading enzymes in longhorned beetles.</title>
        <authorList>
            <person name="Shin N.R."/>
            <person name="Okamura Y."/>
            <person name="Kirsch R."/>
            <person name="Pauchet Y."/>
        </authorList>
    </citation>
    <scope>NUCLEOTIDE SEQUENCE</scope>
    <source>
        <strain evidence="3">MMC_N1</strain>
    </source>
</reference>
<dbReference type="PANTHER" id="PTHR31697:SF2">
    <property type="entry name" value="INTEGRATOR COMPLEX SUBUNIT 5"/>
    <property type="match status" value="1"/>
</dbReference>
<organism evidence="3 4">
    <name type="scientific">Molorchus minor</name>
    <dbReference type="NCBI Taxonomy" id="1323400"/>
    <lineage>
        <taxon>Eukaryota</taxon>
        <taxon>Metazoa</taxon>
        <taxon>Ecdysozoa</taxon>
        <taxon>Arthropoda</taxon>
        <taxon>Hexapoda</taxon>
        <taxon>Insecta</taxon>
        <taxon>Pterygota</taxon>
        <taxon>Neoptera</taxon>
        <taxon>Endopterygota</taxon>
        <taxon>Coleoptera</taxon>
        <taxon>Polyphaga</taxon>
        <taxon>Cucujiformia</taxon>
        <taxon>Chrysomeloidea</taxon>
        <taxon>Cerambycidae</taxon>
        <taxon>Lamiinae</taxon>
        <taxon>Monochamini</taxon>
        <taxon>Molorchus</taxon>
    </lineage>
</organism>
<protein>
    <submittedName>
        <fullName evidence="3">Uncharacterized protein</fullName>
    </submittedName>
</protein>
<evidence type="ECO:0000313" key="3">
    <source>
        <dbReference type="EMBL" id="KAJ8976189.1"/>
    </source>
</evidence>
<gene>
    <name evidence="3" type="ORF">NQ317_002238</name>
</gene>
<name>A0ABQ9JDF5_9CUCU</name>
<keyword evidence="4" id="KW-1185">Reference proteome</keyword>
<accession>A0ABQ9JDF5</accession>
<proteinExistence type="predicted"/>
<sequence>MVFDLSSSEITDVDKMTVRYSPQDLLGELKFFIRGATKKEKFNPLDLAKSGLTLLKSLPASRSAIYEYFCNVFDSAAANYIKGIETEIKTENYHPCQKSMNWLYLKFIQFLVTLITENPTAWAPSISTWSLELLGEISTKYSGRAHISSNTSVKHSPNFDWVVAHVGSCFPNTVITRVLSCALKDFCQNKSYEQGCNSPKLKSVVGILGHLADSHVLDIRRAILEMFMRSLRETFDDTDAVRLQKKATVPYILQLVYLSTTLLSAIRLLIYVTVCVDAVRLSKKWLNGFRLTRLRYIDYEIIIN</sequence>
<evidence type="ECO:0000259" key="2">
    <source>
        <dbReference type="Pfam" id="PF14838"/>
    </source>
</evidence>
<dbReference type="Pfam" id="PF14838">
    <property type="entry name" value="INTS5_C"/>
    <property type="match status" value="1"/>
</dbReference>
<dbReference type="InterPro" id="IPR029444">
    <property type="entry name" value="INTS5_C"/>
</dbReference>
<feature type="domain" description="Integrator complex subunit 5 C-terminal" evidence="2">
    <location>
        <begin position="200"/>
        <end position="274"/>
    </location>
</feature>
<dbReference type="EMBL" id="JAPWTJ010000714">
    <property type="protein sequence ID" value="KAJ8976189.1"/>
    <property type="molecule type" value="Genomic_DNA"/>
</dbReference>
<dbReference type="PANTHER" id="PTHR31697">
    <property type="entry name" value="INTEGRATOR COMPLEX SUBUNIT 5"/>
    <property type="match status" value="1"/>
</dbReference>
<comment type="caution">
    <text evidence="3">The sequence shown here is derived from an EMBL/GenBank/DDBJ whole genome shotgun (WGS) entry which is preliminary data.</text>
</comment>
<feature type="domain" description="Integrator complex subunit 5 N-terminal" evidence="1">
    <location>
        <begin position="23"/>
        <end position="151"/>
    </location>
</feature>
<dbReference type="Proteomes" id="UP001162164">
    <property type="component" value="Unassembled WGS sequence"/>
</dbReference>
<dbReference type="InterPro" id="IPR029445">
    <property type="entry name" value="INTS5_N"/>
</dbReference>
<evidence type="ECO:0000259" key="1">
    <source>
        <dbReference type="Pfam" id="PF14837"/>
    </source>
</evidence>